<feature type="compositionally biased region" description="Polar residues" evidence="1">
    <location>
        <begin position="199"/>
        <end position="217"/>
    </location>
</feature>
<dbReference type="EMBL" id="JACCJC010000032">
    <property type="protein sequence ID" value="KAF6234207.1"/>
    <property type="molecule type" value="Genomic_DNA"/>
</dbReference>
<accession>A0A8H6FSZ5</accession>
<evidence type="ECO:0000256" key="1">
    <source>
        <dbReference type="SAM" id="MobiDB-lite"/>
    </source>
</evidence>
<dbReference type="Proteomes" id="UP000578531">
    <property type="component" value="Unassembled WGS sequence"/>
</dbReference>
<feature type="compositionally biased region" description="Basic and acidic residues" evidence="1">
    <location>
        <begin position="233"/>
        <end position="242"/>
    </location>
</feature>
<proteinExistence type="predicted"/>
<dbReference type="GeneID" id="59289283"/>
<dbReference type="RefSeq" id="XP_037163608.1">
    <property type="nucleotide sequence ID" value="XM_037309529.1"/>
</dbReference>
<name>A0A8H6FSZ5_9LECA</name>
<evidence type="ECO:0000313" key="2">
    <source>
        <dbReference type="EMBL" id="KAF6234207.1"/>
    </source>
</evidence>
<protein>
    <submittedName>
        <fullName evidence="2">Uncharacterized protein</fullName>
    </submittedName>
</protein>
<feature type="region of interest" description="Disordered" evidence="1">
    <location>
        <begin position="170"/>
        <end position="250"/>
    </location>
</feature>
<gene>
    <name evidence="2" type="ORF">HO173_007627</name>
</gene>
<comment type="caution">
    <text evidence="2">The sequence shown here is derived from an EMBL/GenBank/DDBJ whole genome shotgun (WGS) entry which is preliminary data.</text>
</comment>
<reference evidence="2 3" key="1">
    <citation type="journal article" date="2020" name="Genomics">
        <title>Complete, high-quality genomes from long-read metagenomic sequencing of two wolf lichen thalli reveals enigmatic genome architecture.</title>
        <authorList>
            <person name="McKenzie S.K."/>
            <person name="Walston R.F."/>
            <person name="Allen J.L."/>
        </authorList>
    </citation>
    <scope>NUCLEOTIDE SEQUENCE [LARGE SCALE GENOMIC DNA]</scope>
    <source>
        <strain evidence="2">WasteWater2</strain>
    </source>
</reference>
<evidence type="ECO:0000313" key="3">
    <source>
        <dbReference type="Proteomes" id="UP000578531"/>
    </source>
</evidence>
<keyword evidence="3" id="KW-1185">Reference proteome</keyword>
<dbReference type="AlphaFoldDB" id="A0A8H6FSZ5"/>
<organism evidence="2 3">
    <name type="scientific">Letharia columbiana</name>
    <dbReference type="NCBI Taxonomy" id="112416"/>
    <lineage>
        <taxon>Eukaryota</taxon>
        <taxon>Fungi</taxon>
        <taxon>Dikarya</taxon>
        <taxon>Ascomycota</taxon>
        <taxon>Pezizomycotina</taxon>
        <taxon>Lecanoromycetes</taxon>
        <taxon>OSLEUM clade</taxon>
        <taxon>Lecanoromycetidae</taxon>
        <taxon>Lecanorales</taxon>
        <taxon>Lecanorineae</taxon>
        <taxon>Parmeliaceae</taxon>
        <taxon>Letharia</taxon>
    </lineage>
</organism>
<dbReference type="OrthoDB" id="5391256at2759"/>
<sequence>MQLDYPLYSSAAAKMCKEERPLSTVKFLGDALSLNHIASTPNPEANQTDNGRTPEEISVFDNIYLPILTRSGIPITDQDREEMRLRGLSPIPEEHVTWARADQAWRSFEQSREMQPAQSPVRWLLDESMRFEEPEEYISDPGLPTDDLGNRSFDLPTLASFLPIPPPETWSVHTEDAHTASSNLTRLSARLPGTEGRRSTTPNQLQELMNTVQTVSSRDAMFGDEGYQSLRSSDSESETKEGESEEGEVE</sequence>